<evidence type="ECO:0000313" key="4">
    <source>
        <dbReference type="Proteomes" id="UP000332515"/>
    </source>
</evidence>
<reference evidence="3 4" key="1">
    <citation type="submission" date="2019-09" db="EMBL/GenBank/DDBJ databases">
        <title>Segnochrobactrum spirostomi gen. nov., sp. nov., isolated from the ciliate Spirostomum cf. yagiui and description of a novel family, Segnochrobactraceae fam. nov. within the order Rhizobiales of the class Alphaproteobacteria.</title>
        <authorList>
            <person name="Akter S."/>
            <person name="Shazib S.U.A."/>
            <person name="Shin M.K."/>
        </authorList>
    </citation>
    <scope>NUCLEOTIDE SEQUENCE [LARGE SCALE GENOMIC DNA]</scope>
    <source>
        <strain evidence="3 4">Sp-1</strain>
    </source>
</reference>
<dbReference type="GO" id="GO:0006208">
    <property type="term" value="P:pyrimidine nucleobase catabolic process"/>
    <property type="evidence" value="ECO:0007669"/>
    <property type="project" value="TreeGrafter"/>
</dbReference>
<gene>
    <name evidence="3" type="ORF">F0357_17875</name>
</gene>
<evidence type="ECO:0000256" key="1">
    <source>
        <dbReference type="ARBA" id="ARBA00023002"/>
    </source>
</evidence>
<dbReference type="SMART" id="SM00903">
    <property type="entry name" value="Flavin_Reduct"/>
    <property type="match status" value="1"/>
</dbReference>
<dbReference type="SUPFAM" id="SSF50475">
    <property type="entry name" value="FMN-binding split barrel"/>
    <property type="match status" value="1"/>
</dbReference>
<comment type="caution">
    <text evidence="3">The sequence shown here is derived from an EMBL/GenBank/DDBJ whole genome shotgun (WGS) entry which is preliminary data.</text>
</comment>
<dbReference type="Pfam" id="PF01613">
    <property type="entry name" value="Flavin_Reduct"/>
    <property type="match status" value="1"/>
</dbReference>
<proteinExistence type="predicted"/>
<name>A0A6A7Y702_9HYPH</name>
<sequence length="171" mass="17745">MVEVPFLHGMRRVGGAVAVVTTKAPGGEPKGLTATAFASLSADPPSLLVCVNRRTQLAAEVEAAGRFCVNVLSHAHIPVAETFAGRAGLAGGERFAEGAWGALETGAPVLADAYVVFDCVLERVVEHTSHLVLFGAVARTAITEAAGAPLLYCEGRFATLAEPEPERRVPA</sequence>
<dbReference type="GO" id="GO:0042602">
    <property type="term" value="F:riboflavin reductase (NADPH) activity"/>
    <property type="evidence" value="ECO:0007669"/>
    <property type="project" value="TreeGrafter"/>
</dbReference>
<evidence type="ECO:0000259" key="2">
    <source>
        <dbReference type="SMART" id="SM00903"/>
    </source>
</evidence>
<dbReference type="RefSeq" id="WP_153485297.1">
    <property type="nucleotide sequence ID" value="NZ_VWNA01000001.1"/>
</dbReference>
<dbReference type="AlphaFoldDB" id="A0A6A7Y702"/>
<dbReference type="PANTHER" id="PTHR30466">
    <property type="entry name" value="FLAVIN REDUCTASE"/>
    <property type="match status" value="1"/>
</dbReference>
<accession>A0A6A7Y702</accession>
<dbReference type="InterPro" id="IPR012349">
    <property type="entry name" value="Split_barrel_FMN-bd"/>
</dbReference>
<keyword evidence="1" id="KW-0560">Oxidoreductase</keyword>
<keyword evidence="4" id="KW-1185">Reference proteome</keyword>
<dbReference type="EMBL" id="VWNA01000001">
    <property type="protein sequence ID" value="MQT14485.1"/>
    <property type="molecule type" value="Genomic_DNA"/>
</dbReference>
<evidence type="ECO:0000313" key="3">
    <source>
        <dbReference type="EMBL" id="MQT14485.1"/>
    </source>
</evidence>
<dbReference type="InterPro" id="IPR002563">
    <property type="entry name" value="Flavin_Rdtase-like_dom"/>
</dbReference>
<organism evidence="3 4">
    <name type="scientific">Segnochrobactrum spirostomi</name>
    <dbReference type="NCBI Taxonomy" id="2608987"/>
    <lineage>
        <taxon>Bacteria</taxon>
        <taxon>Pseudomonadati</taxon>
        <taxon>Pseudomonadota</taxon>
        <taxon>Alphaproteobacteria</taxon>
        <taxon>Hyphomicrobiales</taxon>
        <taxon>Segnochrobactraceae</taxon>
        <taxon>Segnochrobactrum</taxon>
    </lineage>
</organism>
<dbReference type="InterPro" id="IPR050268">
    <property type="entry name" value="NADH-dep_flavin_reductase"/>
</dbReference>
<dbReference type="GO" id="GO:0010181">
    <property type="term" value="F:FMN binding"/>
    <property type="evidence" value="ECO:0007669"/>
    <property type="project" value="InterPro"/>
</dbReference>
<dbReference type="PANTHER" id="PTHR30466:SF1">
    <property type="entry name" value="FMN REDUCTASE (NADH) RUTF"/>
    <property type="match status" value="1"/>
</dbReference>
<protein>
    <submittedName>
        <fullName evidence="3">Flavin reductase family protein</fullName>
    </submittedName>
</protein>
<dbReference type="Proteomes" id="UP000332515">
    <property type="component" value="Unassembled WGS sequence"/>
</dbReference>
<dbReference type="Gene3D" id="2.30.110.10">
    <property type="entry name" value="Electron Transport, Fmn-binding Protein, Chain A"/>
    <property type="match status" value="1"/>
</dbReference>
<feature type="domain" description="Flavin reductase like" evidence="2">
    <location>
        <begin position="10"/>
        <end position="159"/>
    </location>
</feature>